<dbReference type="Proteomes" id="UP000270620">
    <property type="component" value="Unassembled WGS sequence"/>
</dbReference>
<dbReference type="OrthoDB" id="9816071at2"/>
<dbReference type="Gene3D" id="3.40.50.300">
    <property type="entry name" value="P-loop containing nucleotide triphosphate hydrolases"/>
    <property type="match status" value="1"/>
</dbReference>
<evidence type="ECO:0000259" key="1">
    <source>
        <dbReference type="Pfam" id="PF20720"/>
    </source>
</evidence>
<dbReference type="GO" id="GO:0005524">
    <property type="term" value="F:ATP binding"/>
    <property type="evidence" value="ECO:0007669"/>
    <property type="project" value="UniProtKB-KW"/>
</dbReference>
<organism evidence="2 3">
    <name type="scientific">Mangrovimonas spongiae</name>
    <dbReference type="NCBI Taxonomy" id="2494697"/>
    <lineage>
        <taxon>Bacteria</taxon>
        <taxon>Pseudomonadati</taxon>
        <taxon>Bacteroidota</taxon>
        <taxon>Flavobacteriia</taxon>
        <taxon>Flavobacteriales</taxon>
        <taxon>Flavobacteriaceae</taxon>
        <taxon>Mangrovimonas</taxon>
    </lineage>
</organism>
<comment type="caution">
    <text evidence="2">The sequence shown here is derived from an EMBL/GenBank/DDBJ whole genome shotgun (WGS) entry which is preliminary data.</text>
</comment>
<gene>
    <name evidence="2" type="ORF">EJA19_00030</name>
</gene>
<dbReference type="SUPFAM" id="SSF52540">
    <property type="entry name" value="P-loop containing nucleoside triphosphate hydrolases"/>
    <property type="match status" value="1"/>
</dbReference>
<evidence type="ECO:0000313" key="3">
    <source>
        <dbReference type="Proteomes" id="UP000270620"/>
    </source>
</evidence>
<dbReference type="InterPro" id="IPR049050">
    <property type="entry name" value="nSTAND3"/>
</dbReference>
<accession>A0A3R9NT94</accession>
<dbReference type="Pfam" id="PF20720">
    <property type="entry name" value="nSTAND3"/>
    <property type="match status" value="1"/>
</dbReference>
<keyword evidence="3" id="KW-1185">Reference proteome</keyword>
<keyword evidence="2" id="KW-0547">Nucleotide-binding</keyword>
<dbReference type="EMBL" id="RWBG01000001">
    <property type="protein sequence ID" value="RSK41296.1"/>
    <property type="molecule type" value="Genomic_DNA"/>
</dbReference>
<dbReference type="AlphaFoldDB" id="A0A3R9NT94"/>
<dbReference type="InterPro" id="IPR027417">
    <property type="entry name" value="P-loop_NTPase"/>
</dbReference>
<dbReference type="RefSeq" id="WP_125466297.1">
    <property type="nucleotide sequence ID" value="NZ_RWBG01000001.1"/>
</dbReference>
<protein>
    <submittedName>
        <fullName evidence="2">ATP-binding protein</fullName>
    </submittedName>
</protein>
<reference evidence="2 3" key="1">
    <citation type="submission" date="2018-12" db="EMBL/GenBank/DDBJ databases">
        <title>Mangrovimonas spongiae sp. nov., a novel member of the genus Mangrovimonas isolated from marine sponge.</title>
        <authorList>
            <person name="Zhuang L."/>
            <person name="Luo L."/>
        </authorList>
    </citation>
    <scope>NUCLEOTIDE SEQUENCE [LARGE SCALE GENOMIC DNA]</scope>
    <source>
        <strain evidence="2 3">HN-E26</strain>
    </source>
</reference>
<sequence>MSRLQEIEKELTSINDAVFQELCDSFLSIRNKNYSAFSRTGSQSGKQKTTVGTPDSFLLLPNGQYIFVEHSTNITSGLSKLKDDINKCIDVTKTGIELNKISEIILCINFSLKADEVEELKNLLSGTYIQLTVYTLDSLAVELHLHHRDLTHQYLGLPLDTGQIVSIKQFIKEYNSASKGISTPLDNTFLHREKELTELCNSLNESDIIILTGAPGVGKTKLALESIDNFLKENLDYNAYCISYKNHTLLNDLYQYFKEDENYILFVDDANRIDAFNQIIGFYKTPRKGKLKIIITVRDYAFQEIGLLCQEFSPQRVDVYKLNDEQIKDIIEAKPFEILNPEYQRVIIQISDGNPRLAIMTSLLAKAEQNIYVLSDVSDLFEKYFSTFIKDEGEFANDLNIKILGIIAFFYTIPYKDRAVTESILANFNIEYDEFIDAIDILDKLELVEIQFEHIKIPEQNLSTYFFYKAFIKDDLLSFEVLLSNYFESNNYRFNDCVIPANNTFGPENVMEKLKPKLQDYWKTIKGEHKKALKLLATFWYYLQDESLAYVYEFIKGLEKEETEDYTVTYKNNQFAYDKNDIIELLGEFFRFPSNLKDAIQLSFEYVRKQPKHLPELIHKVREKLTFDVEDEKYRFERQNVLFDCLIEGLNSNDKLYSIAFFELSKSFIAFKYHQIKGGRNNSITWYDYPIPASHSVKNFREKIWNSLLSNFDDYPKESFNVLLSHPSGRRDITKDLLEFDVNFIVEIIQKKLNNESFEHCRYVQRQIKDLQSNSIDLPIFSSLKEQFINDMYKTFLLIDWNRIRDKEMFEFDDFREYDRLKENEIRKSFIFSSIDEFKGFYKSFIYLSNVSDNNWNYNKSYDCIIDENLNKNFELGLEMLIETVKKDNEIGYLPWAVFRNQLNDSEKASKIWKLISDYSFKSKFQWQMSYFNYLSTSLIDDEKVKNLLETVENIDERYTIHFDMLQKYLEKEPNLFQSILKLVLKKNEDEEFDILLWMDLYDTHFDNLGDDLDLVKKSYIQQDKLQTSFDYEQKSLLKILKLDSNFLVEYIDSLFTESSNRISSDRKNLQVIWELKDAEELLVKIFDLIIEKDTYYGILEHFCNAFFWNLVEPHKSRANNFIEKYVIDNNKDTKKIEIIVDIIRHSCQDMFEKVLLLYISLNQNVEDFRLLAWRGNGTSGSGDVILSDIEAADWRRILSIVEKSDLGIKLIPIKKYLNDRIEWCLKSGDRERQRRFLSRY</sequence>
<feature type="domain" description="Novel STAND NTPase 3" evidence="1">
    <location>
        <begin position="194"/>
        <end position="319"/>
    </location>
</feature>
<name>A0A3R9NT94_9FLAO</name>
<evidence type="ECO:0000313" key="2">
    <source>
        <dbReference type="EMBL" id="RSK41296.1"/>
    </source>
</evidence>
<proteinExistence type="predicted"/>
<keyword evidence="2" id="KW-0067">ATP-binding</keyword>